<reference evidence="10 11" key="3">
    <citation type="submission" date="2015-03" db="EMBL/GenBank/DDBJ databases">
        <authorList>
            <consortium name="Pathogen Informatics"/>
        </authorList>
    </citation>
    <scope>NUCLEOTIDE SEQUENCE [LARGE SCALE GENOMIC DNA]</scope>
    <source>
        <strain evidence="3 16">Bir 172</strain>
        <strain evidence="2 18">Bir 185</strain>
        <strain evidence="4 17">Bir 187</strain>
        <strain evidence="5 12">D00501624</strain>
        <strain evidence="6 13">G09801536</strain>
        <strain evidence="1 14">H09601792</strain>
        <strain evidence="10">K00500041</strain>
        <strain evidence="11">N09902308</strain>
        <strain evidence="7 15">P00601463</strain>
    </source>
</reference>
<reference evidence="9" key="1">
    <citation type="submission" date="2015-03" db="EMBL/GenBank/DDBJ databases">
        <authorList>
            <consortium name="Pathogen Informatics"/>
            <person name="Murphy D."/>
        </authorList>
    </citation>
    <scope>NUCLEOTIDE SEQUENCE</scope>
    <source>
        <strain evidence="9">N09902308</strain>
    </source>
</reference>
<dbReference type="Proteomes" id="UP000045842">
    <property type="component" value="Unassembled WGS sequence"/>
</dbReference>
<evidence type="ECO:0000313" key="2">
    <source>
        <dbReference type="EMBL" id="CKR46988.1"/>
    </source>
</evidence>
<protein>
    <submittedName>
        <fullName evidence="8">Uncharacterized protein</fullName>
    </submittedName>
</protein>
<organism evidence="8 10">
    <name type="scientific">Mycobacterium tuberculosis</name>
    <dbReference type="NCBI Taxonomy" id="1773"/>
    <lineage>
        <taxon>Bacteria</taxon>
        <taxon>Bacillati</taxon>
        <taxon>Actinomycetota</taxon>
        <taxon>Actinomycetes</taxon>
        <taxon>Mycobacteriales</taxon>
        <taxon>Mycobacteriaceae</taxon>
        <taxon>Mycobacterium</taxon>
        <taxon>Mycobacterium tuberculosis complex</taxon>
    </lineage>
</organism>
<evidence type="ECO:0000313" key="5">
    <source>
        <dbReference type="EMBL" id="CNV26799.1"/>
    </source>
</evidence>
<proteinExistence type="predicted"/>
<evidence type="ECO:0000313" key="4">
    <source>
        <dbReference type="EMBL" id="CKT63513.1"/>
    </source>
</evidence>
<evidence type="ECO:0000313" key="6">
    <source>
        <dbReference type="EMBL" id="COV25212.1"/>
    </source>
</evidence>
<evidence type="ECO:0000313" key="12">
    <source>
        <dbReference type="Proteomes" id="UP000039217"/>
    </source>
</evidence>
<dbReference type="EMBL" id="CNGE01000468">
    <property type="protein sequence ID" value="CKS81443.1"/>
    <property type="molecule type" value="Genomic_DNA"/>
</dbReference>
<dbReference type="EMBL" id="CNFT01000276">
    <property type="protein sequence ID" value="CKR46988.1"/>
    <property type="molecule type" value="Genomic_DNA"/>
</dbReference>
<evidence type="ECO:0000313" key="15">
    <source>
        <dbReference type="Proteomes" id="UP000048600"/>
    </source>
</evidence>
<evidence type="ECO:0000313" key="1">
    <source>
        <dbReference type="EMBL" id="CFE67596.1"/>
    </source>
</evidence>
<dbReference type="EMBL" id="CFOH01000733">
    <property type="protein sequence ID" value="CFE67596.1"/>
    <property type="molecule type" value="Genomic_DNA"/>
</dbReference>
<dbReference type="Proteomes" id="UP000048948">
    <property type="component" value="Unassembled WGS sequence"/>
</dbReference>
<evidence type="ECO:0000313" key="11">
    <source>
        <dbReference type="Proteomes" id="UP000039021"/>
    </source>
</evidence>
<dbReference type="EMBL" id="CSAD01000151">
    <property type="protein sequence ID" value="COV25212.1"/>
    <property type="molecule type" value="Genomic_DNA"/>
</dbReference>
<dbReference type="EMBL" id="CQQC01000607">
    <property type="protein sequence ID" value="CNV26799.1"/>
    <property type="molecule type" value="Genomic_DNA"/>
</dbReference>
<gene>
    <name evidence="5" type="ORF">ERS007661_01937</name>
    <name evidence="6" type="ORF">ERS007679_01424</name>
    <name evidence="1" type="ORF">ERS007688_03413</name>
    <name evidence="8" type="ORF">ERS007703_04808</name>
    <name evidence="9" type="ORF">ERS007739_01325</name>
    <name evidence="7" type="ORF">ERS007741_02190</name>
    <name evidence="3" type="ORF">ERS027646_02501</name>
    <name evidence="2" type="ORF">ERS027659_01491</name>
    <name evidence="4" type="ORF">ERS027661_04595</name>
</gene>
<name>A0A0T9G0K5_MYCTX</name>
<dbReference type="EMBL" id="CNFU01001658">
    <property type="protein sequence ID" value="CKT63513.1"/>
    <property type="molecule type" value="Genomic_DNA"/>
</dbReference>
<dbReference type="EMBL" id="CSBK01000492">
    <property type="protein sequence ID" value="COX45981.1"/>
    <property type="molecule type" value="Genomic_DNA"/>
</dbReference>
<sequence>MPPSGSGAVQNPARVVSSERITLPSASTKLRPNDIASPTDFMVVVRVGSAPGNFSNANRGALTTT</sequence>
<reference evidence="8" key="2">
    <citation type="submission" date="2015-03" db="EMBL/GenBank/DDBJ databases">
        <authorList>
            <person name="Murphy D."/>
        </authorList>
    </citation>
    <scope>NUCLEOTIDE SEQUENCE [LARGE SCALE GENOMIC DNA]</scope>
    <source>
        <strain evidence="8">K00500041</strain>
    </source>
</reference>
<evidence type="ECO:0000313" key="14">
    <source>
        <dbReference type="Proteomes" id="UP000046947"/>
    </source>
</evidence>
<dbReference type="EMBL" id="CSAE01000955">
    <property type="protein sequence ID" value="COX13302.1"/>
    <property type="molecule type" value="Genomic_DNA"/>
</dbReference>
<dbReference type="Proteomes" id="UP000039021">
    <property type="component" value="Unassembled WGS sequence"/>
</dbReference>
<dbReference type="Proteomes" id="UP000046947">
    <property type="component" value="Unassembled WGS sequence"/>
</dbReference>
<evidence type="ECO:0000313" key="8">
    <source>
        <dbReference type="EMBL" id="COX13302.1"/>
    </source>
</evidence>
<evidence type="ECO:0000313" key="9">
    <source>
        <dbReference type="EMBL" id="COX45981.1"/>
    </source>
</evidence>
<dbReference type="AntiFam" id="ANF00242">
    <property type="entry name" value="Shadow ORF (opposite carB)"/>
</dbReference>
<dbReference type="Proteomes" id="UP000039217">
    <property type="component" value="Unassembled WGS sequence"/>
</dbReference>
<evidence type="ECO:0000313" key="18">
    <source>
        <dbReference type="Proteomes" id="UP000050164"/>
    </source>
</evidence>
<evidence type="ECO:0000313" key="17">
    <source>
        <dbReference type="Proteomes" id="UP000049023"/>
    </source>
</evidence>
<dbReference type="AlphaFoldDB" id="A0A0T9G0K5"/>
<dbReference type="EMBL" id="CHKL01000234">
    <property type="protein sequence ID" value="COW32465.1"/>
    <property type="molecule type" value="Genomic_DNA"/>
</dbReference>
<dbReference type="Proteomes" id="UP000048600">
    <property type="component" value="Unassembled WGS sequence"/>
</dbReference>
<evidence type="ECO:0000313" key="16">
    <source>
        <dbReference type="Proteomes" id="UP000048948"/>
    </source>
</evidence>
<evidence type="ECO:0000313" key="13">
    <source>
        <dbReference type="Proteomes" id="UP000045842"/>
    </source>
</evidence>
<evidence type="ECO:0000313" key="3">
    <source>
        <dbReference type="EMBL" id="CKS81443.1"/>
    </source>
</evidence>
<dbReference type="Proteomes" id="UP000038802">
    <property type="component" value="Unassembled WGS sequence"/>
</dbReference>
<dbReference type="Proteomes" id="UP000050164">
    <property type="component" value="Unassembled WGS sequence"/>
</dbReference>
<accession>A0A0T9G0K5</accession>
<evidence type="ECO:0000313" key="10">
    <source>
        <dbReference type="Proteomes" id="UP000038802"/>
    </source>
</evidence>
<dbReference type="Proteomes" id="UP000049023">
    <property type="component" value="Unassembled WGS sequence"/>
</dbReference>
<evidence type="ECO:0000313" key="7">
    <source>
        <dbReference type="EMBL" id="COW32465.1"/>
    </source>
</evidence>